<dbReference type="GO" id="GO:0003677">
    <property type="term" value="F:DNA binding"/>
    <property type="evidence" value="ECO:0007669"/>
    <property type="project" value="InterPro"/>
</dbReference>
<evidence type="ECO:0000313" key="3">
    <source>
        <dbReference type="Proteomes" id="UP000028875"/>
    </source>
</evidence>
<dbReference type="CDD" id="cd00093">
    <property type="entry name" value="HTH_XRE"/>
    <property type="match status" value="1"/>
</dbReference>
<dbReference type="OrthoDB" id="2455104at2"/>
<comment type="caution">
    <text evidence="2">The sequence shown here is derived from an EMBL/GenBank/DDBJ whole genome shotgun (WGS) entry which is preliminary data.</text>
</comment>
<dbReference type="RefSeq" id="WP_038245515.1">
    <property type="nucleotide sequence ID" value="NZ_BNER01000004.1"/>
</dbReference>
<dbReference type="STRING" id="1462526.BN990_02793"/>
<dbReference type="Pfam" id="PF01381">
    <property type="entry name" value="HTH_3"/>
    <property type="match status" value="1"/>
</dbReference>
<accession>A0A024QDC3</accession>
<dbReference type="Gene3D" id="1.10.260.40">
    <property type="entry name" value="lambda repressor-like DNA-binding domains"/>
    <property type="match status" value="1"/>
</dbReference>
<dbReference type="PROSITE" id="PS50943">
    <property type="entry name" value="HTH_CROC1"/>
    <property type="match status" value="1"/>
</dbReference>
<dbReference type="InterPro" id="IPR001387">
    <property type="entry name" value="Cro/C1-type_HTH"/>
</dbReference>
<dbReference type="eggNOG" id="COG1813">
    <property type="taxonomic scope" value="Bacteria"/>
</dbReference>
<dbReference type="EMBL" id="CCDP010000002">
    <property type="protein sequence ID" value="CDQ40469.1"/>
    <property type="molecule type" value="Genomic_DNA"/>
</dbReference>
<evidence type="ECO:0000313" key="2">
    <source>
        <dbReference type="EMBL" id="CDQ40469.1"/>
    </source>
</evidence>
<keyword evidence="3" id="KW-1185">Reference proteome</keyword>
<proteinExistence type="predicted"/>
<feature type="domain" description="HTH cro/C1-type" evidence="1">
    <location>
        <begin position="625"/>
        <end position="661"/>
    </location>
</feature>
<dbReference type="InterPro" id="IPR010982">
    <property type="entry name" value="Lambda_DNA-bd_dom_sf"/>
</dbReference>
<reference evidence="3" key="2">
    <citation type="submission" date="2014-05" db="EMBL/GenBank/DDBJ databases">
        <title>Draft genome sequence of Virgibacillus massiliensis Vm-5.</title>
        <authorList>
            <person name="Khelaifia S."/>
            <person name="Croce O."/>
            <person name="Lagier J.C."/>
            <person name="Raoult D."/>
        </authorList>
    </citation>
    <scope>NUCLEOTIDE SEQUENCE [LARGE SCALE GENOMIC DNA]</scope>
    <source>
        <strain evidence="3">Vm-5</strain>
    </source>
</reference>
<dbReference type="AlphaFoldDB" id="A0A024QDC3"/>
<organism evidence="2 3">
    <name type="scientific">Virgibacillus massiliensis</name>
    <dbReference type="NCBI Taxonomy" id="1462526"/>
    <lineage>
        <taxon>Bacteria</taxon>
        <taxon>Bacillati</taxon>
        <taxon>Bacillota</taxon>
        <taxon>Bacilli</taxon>
        <taxon>Bacillales</taxon>
        <taxon>Bacillaceae</taxon>
        <taxon>Virgibacillus</taxon>
    </lineage>
</organism>
<name>A0A024QDC3_9BACI</name>
<gene>
    <name evidence="2" type="ORF">BN990_02793</name>
</gene>
<protein>
    <submittedName>
        <fullName evidence="2">Putative transcriptional regulator</fullName>
    </submittedName>
</protein>
<sequence length="679" mass="79977">MKKSYFNNDNVYSENLKYLSSIWSEKIDNFYVLCIYDEGNFNNPSYRLFNNNISIVEGSKSSNTFIIWEQSYQKNKDLFFKLRVASRNELMKQIAKYIVNYLLKEYESYSSAPIESHQILNKKSYISKLIEKFEIILKRDTFLVNHRVWEDFCKWFKAYLINWVLEDIQESIGIPTMNTLNEKQLNELFYHYITKNFTENNDFTVKFTNIIDDYVQKWVEKIIASLKLKNISIDKIIQLLELTEDPITIKGNNYQKDIYYTLIKDGCIRVMSNAPYQTVREALSLNRFQHNPSLPWPSAVLHNGVIDGVVQIKPIRFQKKAKNSDVPKVVSLKQIERLFELAVDVYDALCSFYLSRAQHHSDIVEIRIDDLLALRGLKPKLGGSGRRGGYESEQRKNILEALSVIQKLWISLEKATVYEKGKPVQLKLEGSAFKFLDDRNKEQFIDRKLRVQTIRFTVGEVFEKYLYGTGRQIALLPIQTLQYNVYRKKWEKKLIRYLSWRWRTQARKGEYLQPHKISTLLSAIGEKVNERIPSRSRDRLEQAFDALLEGEVIASWQYEQWNESIASNKGWSRIWLNSTVIIEPPDAIKKHYISITKQRGKSNKFTINPKYSKSIDDERNIGKELKVIRKDQKLTISQLAEELEISAAYLSTIERGINIPSKRVETRIIRWMYSYEIKK</sequence>
<evidence type="ECO:0000259" key="1">
    <source>
        <dbReference type="PROSITE" id="PS50943"/>
    </source>
</evidence>
<dbReference type="SUPFAM" id="SSF47413">
    <property type="entry name" value="lambda repressor-like DNA-binding domains"/>
    <property type="match status" value="1"/>
</dbReference>
<dbReference type="Proteomes" id="UP000028875">
    <property type="component" value="Unassembled WGS sequence"/>
</dbReference>
<reference evidence="2 3" key="1">
    <citation type="submission" date="2014-03" db="EMBL/GenBank/DDBJ databases">
        <authorList>
            <person name="Urmite Genomes U."/>
        </authorList>
    </citation>
    <scope>NUCLEOTIDE SEQUENCE [LARGE SCALE GENOMIC DNA]</scope>
    <source>
        <strain evidence="2 3">Vm-5</strain>
    </source>
</reference>